<protein>
    <recommendedName>
        <fullName evidence="3">Flavin reductase</fullName>
    </recommendedName>
</protein>
<comment type="caution">
    <text evidence="1">The sequence shown here is derived from an EMBL/GenBank/DDBJ whole genome shotgun (WGS) entry which is preliminary data.</text>
</comment>
<gene>
    <name evidence="1" type="ORF">D0Q02_22085</name>
</gene>
<proteinExistence type="predicted"/>
<accession>A0A372FV38</accession>
<evidence type="ECO:0000313" key="1">
    <source>
        <dbReference type="EMBL" id="RFS44484.1"/>
    </source>
</evidence>
<dbReference type="EMBL" id="QVFU01000029">
    <property type="protein sequence ID" value="RFS44484.1"/>
    <property type="molecule type" value="Genomic_DNA"/>
</dbReference>
<reference evidence="1 2" key="1">
    <citation type="submission" date="2018-08" db="EMBL/GenBank/DDBJ databases">
        <title>Verrucosispora craniellae sp. nov., isolated from a marine sponge in the South China Sea.</title>
        <authorList>
            <person name="Li L."/>
            <person name="Lin H.W."/>
        </authorList>
    </citation>
    <scope>NUCLEOTIDE SEQUENCE [LARGE SCALE GENOMIC DNA]</scope>
    <source>
        <strain evidence="1 2">LHW63014</strain>
    </source>
</reference>
<evidence type="ECO:0000313" key="2">
    <source>
        <dbReference type="Proteomes" id="UP000262621"/>
    </source>
</evidence>
<sequence>MTEHLPVRPTWVCLRCDAPWPCAISRTELVDEYGAARTCLTLYLGSYMLSAAEDMSWVPTESLRRRFLGWLT</sequence>
<name>A0A372FV38_9ACTN</name>
<evidence type="ECO:0008006" key="3">
    <source>
        <dbReference type="Google" id="ProtNLM"/>
    </source>
</evidence>
<keyword evidence="2" id="KW-1185">Reference proteome</keyword>
<dbReference type="AlphaFoldDB" id="A0A372FV38"/>
<dbReference type="Proteomes" id="UP000262621">
    <property type="component" value="Unassembled WGS sequence"/>
</dbReference>
<organism evidence="1 2">
    <name type="scientific">Micromonospora craniellae</name>
    <dbReference type="NCBI Taxonomy" id="2294034"/>
    <lineage>
        <taxon>Bacteria</taxon>
        <taxon>Bacillati</taxon>
        <taxon>Actinomycetota</taxon>
        <taxon>Actinomycetes</taxon>
        <taxon>Micromonosporales</taxon>
        <taxon>Micromonosporaceae</taxon>
        <taxon>Micromonospora</taxon>
    </lineage>
</organism>